<dbReference type="EMBL" id="CP058555">
    <property type="protein sequence ID" value="QMV67939.1"/>
    <property type="molecule type" value="Genomic_DNA"/>
</dbReference>
<evidence type="ECO:0000313" key="3">
    <source>
        <dbReference type="Proteomes" id="UP000515450"/>
    </source>
</evidence>
<proteinExistence type="predicted"/>
<dbReference type="SUPFAM" id="SSF53474">
    <property type="entry name" value="alpha/beta-Hydrolases"/>
    <property type="match status" value="1"/>
</dbReference>
<dbReference type="Pfam" id="PF01764">
    <property type="entry name" value="Lipase_3"/>
    <property type="match status" value="1"/>
</dbReference>
<organism evidence="2 3">
    <name type="scientific">Sphingobacterium paramultivorum</name>
    <dbReference type="NCBI Taxonomy" id="2886510"/>
    <lineage>
        <taxon>Bacteria</taxon>
        <taxon>Pseudomonadati</taxon>
        <taxon>Bacteroidota</taxon>
        <taxon>Sphingobacteriia</taxon>
        <taxon>Sphingobacteriales</taxon>
        <taxon>Sphingobacteriaceae</taxon>
        <taxon>Sphingobacterium</taxon>
    </lineage>
</organism>
<dbReference type="PANTHER" id="PTHR46086:SF3">
    <property type="entry name" value="TRIACYLGLYCEROL LIPASE OBL1"/>
    <property type="match status" value="1"/>
</dbReference>
<dbReference type="PANTHER" id="PTHR46086">
    <property type="entry name" value="ALPHA/BETA-HYDROLASES SUPERFAMILY PROTEIN"/>
    <property type="match status" value="1"/>
</dbReference>
<dbReference type="InterPro" id="IPR002921">
    <property type="entry name" value="Fungal_lipase-type"/>
</dbReference>
<sequence length="332" mass="38537">MKRTLVILFLCIVHFKSFSQNKYMDSELDPNRLNINFRVYDPNTALFMGQLSDLVYEDSLLIDNYMQILRKRYPDWEISYKFLNNKKSDAQALLFCTKNFMIIAFRGTEPNIVADWITDASFWNYENNPSLDNALSGMPAGHGGFRRSLINLIQEEDLFSEIDLLSQKMHPELKRSQFPIYTTGHSLGAALSQLFMECLRFEGYNFKGAYHFAPPLAVSCSLREQMKFNFGSIVYDIVNYKDYVPRAGRNGVAHFGQFLRICDDGEIHFEKEAYVKFSIAEYTKALKYHKLTNHLAAIRRDDNKLQEIKSRSSDFSCMGDEIIEKDPCKIEN</sequence>
<dbReference type="RefSeq" id="WP_182332425.1">
    <property type="nucleotide sequence ID" value="NZ_CP058555.1"/>
</dbReference>
<dbReference type="CDD" id="cd00519">
    <property type="entry name" value="Lipase_3"/>
    <property type="match status" value="1"/>
</dbReference>
<dbReference type="Gene3D" id="3.40.50.1820">
    <property type="entry name" value="alpha/beta hydrolase"/>
    <property type="match status" value="1"/>
</dbReference>
<evidence type="ECO:0000313" key="2">
    <source>
        <dbReference type="EMBL" id="QMV67939.1"/>
    </source>
</evidence>
<keyword evidence="3" id="KW-1185">Reference proteome</keyword>
<dbReference type="Proteomes" id="UP000515450">
    <property type="component" value="Chromosome"/>
</dbReference>
<evidence type="ECO:0000259" key="1">
    <source>
        <dbReference type="Pfam" id="PF01764"/>
    </source>
</evidence>
<dbReference type="InterPro" id="IPR029058">
    <property type="entry name" value="AB_hydrolase_fold"/>
</dbReference>
<dbReference type="InterPro" id="IPR044819">
    <property type="entry name" value="OBL-like"/>
</dbReference>
<reference evidence="2 3" key="1">
    <citation type="journal article" date="2020" name="G3 (Bethesda)">
        <title>CeMbio - The Caenorhabditis elegans Microbiome Resource.</title>
        <authorList>
            <person name="Dirksen P."/>
            <person name="Assie A."/>
            <person name="Zimmermann J."/>
            <person name="Zhang F."/>
            <person name="Tietje A.M."/>
            <person name="Marsh S.A."/>
            <person name="Felix M.A."/>
            <person name="Shapira M."/>
            <person name="Kaleta C."/>
            <person name="Schulenburg H."/>
            <person name="Samuel B."/>
        </authorList>
    </citation>
    <scope>NUCLEOTIDE SEQUENCE [LARGE SCALE GENOMIC DNA]</scope>
    <source>
        <strain evidence="2 3">BIGb0170</strain>
    </source>
</reference>
<dbReference type="GO" id="GO:0004806">
    <property type="term" value="F:triacylglycerol lipase activity"/>
    <property type="evidence" value="ECO:0007669"/>
    <property type="project" value="InterPro"/>
</dbReference>
<dbReference type="AlphaFoldDB" id="A0A7G5E1R4"/>
<dbReference type="GO" id="GO:0006629">
    <property type="term" value="P:lipid metabolic process"/>
    <property type="evidence" value="ECO:0007669"/>
    <property type="project" value="InterPro"/>
</dbReference>
<accession>A0A7G5E1R4</accession>
<feature type="domain" description="Fungal lipase-type" evidence="1">
    <location>
        <begin position="102"/>
        <end position="247"/>
    </location>
</feature>
<protein>
    <submittedName>
        <fullName evidence="2">Lipase family protein</fullName>
    </submittedName>
</protein>
<name>A0A7G5E1R4_9SPHI</name>
<gene>
    <name evidence="2" type="ORF">HS960_09840</name>
</gene>